<proteinExistence type="predicted"/>
<gene>
    <name evidence="2" type="ORF">LSALG_LOCUS26231</name>
</gene>
<sequence>MKGRFKRLSENSQKWVGVYWETWRRRRSGMSQKYIENEGHKLYEASGNKFNDIIVFNEVMCKHDKWALELDRDTARSRHECEVGNKESGGSTKRSMNTEEWEYCVHFNLETPTSDSSTVKRPTSRDAEKKGKGEASNEIVTELRATRLARESELEVMKKKELT</sequence>
<evidence type="ECO:0000313" key="2">
    <source>
        <dbReference type="EMBL" id="CAI9286830.1"/>
    </source>
</evidence>
<feature type="compositionally biased region" description="Polar residues" evidence="1">
    <location>
        <begin position="111"/>
        <end position="121"/>
    </location>
</feature>
<dbReference type="PANTHER" id="PTHR45023:SF4">
    <property type="entry name" value="GLYCINE-RICH PROTEIN-RELATED"/>
    <property type="match status" value="1"/>
</dbReference>
<dbReference type="PANTHER" id="PTHR45023">
    <property type="match status" value="1"/>
</dbReference>
<organism evidence="2 3">
    <name type="scientific">Lactuca saligna</name>
    <name type="common">Willowleaf lettuce</name>
    <dbReference type="NCBI Taxonomy" id="75948"/>
    <lineage>
        <taxon>Eukaryota</taxon>
        <taxon>Viridiplantae</taxon>
        <taxon>Streptophyta</taxon>
        <taxon>Embryophyta</taxon>
        <taxon>Tracheophyta</taxon>
        <taxon>Spermatophyta</taxon>
        <taxon>Magnoliopsida</taxon>
        <taxon>eudicotyledons</taxon>
        <taxon>Gunneridae</taxon>
        <taxon>Pentapetalae</taxon>
        <taxon>asterids</taxon>
        <taxon>campanulids</taxon>
        <taxon>Asterales</taxon>
        <taxon>Asteraceae</taxon>
        <taxon>Cichorioideae</taxon>
        <taxon>Cichorieae</taxon>
        <taxon>Lactucinae</taxon>
        <taxon>Lactuca</taxon>
    </lineage>
</organism>
<keyword evidence="3" id="KW-1185">Reference proteome</keyword>
<name>A0AA35Z6L5_LACSI</name>
<reference evidence="2" key="1">
    <citation type="submission" date="2023-04" db="EMBL/GenBank/DDBJ databases">
        <authorList>
            <person name="Vijverberg K."/>
            <person name="Xiong W."/>
            <person name="Schranz E."/>
        </authorList>
    </citation>
    <scope>NUCLEOTIDE SEQUENCE</scope>
</reference>
<dbReference type="EMBL" id="OX465081">
    <property type="protein sequence ID" value="CAI9286830.1"/>
    <property type="molecule type" value="Genomic_DNA"/>
</dbReference>
<evidence type="ECO:0000256" key="1">
    <source>
        <dbReference type="SAM" id="MobiDB-lite"/>
    </source>
</evidence>
<protein>
    <submittedName>
        <fullName evidence="2">Uncharacterized protein</fullName>
    </submittedName>
</protein>
<feature type="region of interest" description="Disordered" evidence="1">
    <location>
        <begin position="111"/>
        <end position="138"/>
    </location>
</feature>
<evidence type="ECO:0000313" key="3">
    <source>
        <dbReference type="Proteomes" id="UP001177003"/>
    </source>
</evidence>
<accession>A0AA35Z6L5</accession>
<dbReference type="AlphaFoldDB" id="A0AA35Z6L5"/>
<dbReference type="Proteomes" id="UP001177003">
    <property type="component" value="Chromosome 5"/>
</dbReference>
<feature type="compositionally biased region" description="Basic and acidic residues" evidence="1">
    <location>
        <begin position="123"/>
        <end position="135"/>
    </location>
</feature>